<dbReference type="Proteomes" id="UP000595001">
    <property type="component" value="Chromosome"/>
</dbReference>
<proteinExistence type="predicted"/>
<evidence type="ECO:0000259" key="1">
    <source>
        <dbReference type="Pfam" id="PF12680"/>
    </source>
</evidence>
<dbReference type="OrthoDB" id="351257at2157"/>
<dbReference type="InterPro" id="IPR037401">
    <property type="entry name" value="SnoaL-like"/>
</dbReference>
<dbReference type="InterPro" id="IPR032710">
    <property type="entry name" value="NTF2-like_dom_sf"/>
</dbReference>
<dbReference type="RefSeq" id="WP_198063396.1">
    <property type="nucleotide sequence ID" value="NZ_CP065856.1"/>
</dbReference>
<sequence>MDETDTETREVVDGQLAAYNDGDAEAFASHFAEDAVIAPLSGDETTAEGREAIREQYADLFAAYPDLNCAFAERLTVGPFEAVRERVAGMDDPMEALAVYEVREGAIRRLWLGHA</sequence>
<evidence type="ECO:0000313" key="3">
    <source>
        <dbReference type="Proteomes" id="UP000595001"/>
    </source>
</evidence>
<keyword evidence="3" id="KW-1185">Reference proteome</keyword>
<dbReference type="GeneID" id="60588524"/>
<dbReference type="NCBIfam" id="TIGR02246">
    <property type="entry name" value="SgcJ/EcaC family oxidoreductase"/>
    <property type="match status" value="1"/>
</dbReference>
<dbReference type="InterPro" id="IPR011944">
    <property type="entry name" value="Steroid_delta5-4_isomerase"/>
</dbReference>
<protein>
    <submittedName>
        <fullName evidence="2">SgcJ/EcaC family oxidoreductase</fullName>
    </submittedName>
</protein>
<reference evidence="2 3" key="1">
    <citation type="submission" date="2020-12" db="EMBL/GenBank/DDBJ databases">
        <title>Halosimplex halophilum sp. nov. and Halosimplex salinum sp. nov., two new members of the genus Halosimplex.</title>
        <authorList>
            <person name="Cui H.L."/>
        </authorList>
    </citation>
    <scope>NUCLEOTIDE SEQUENCE [LARGE SCALE GENOMIC DNA]</scope>
    <source>
        <strain evidence="2 3">YGH94</strain>
    </source>
</reference>
<dbReference type="Gene3D" id="3.10.450.50">
    <property type="match status" value="1"/>
</dbReference>
<organism evidence="2 3">
    <name type="scientific">Halosimplex litoreum</name>
    <dbReference type="NCBI Taxonomy" id="1198301"/>
    <lineage>
        <taxon>Archaea</taxon>
        <taxon>Methanobacteriati</taxon>
        <taxon>Methanobacteriota</taxon>
        <taxon>Stenosarchaea group</taxon>
        <taxon>Halobacteria</taxon>
        <taxon>Halobacteriales</taxon>
        <taxon>Haloarculaceae</taxon>
        <taxon>Halosimplex</taxon>
    </lineage>
</organism>
<name>A0A7U3WAI5_9EURY</name>
<dbReference type="Pfam" id="PF12680">
    <property type="entry name" value="SnoaL_2"/>
    <property type="match status" value="1"/>
</dbReference>
<gene>
    <name evidence="2" type="ORF">I7X12_08485</name>
</gene>
<evidence type="ECO:0000313" key="2">
    <source>
        <dbReference type="EMBL" id="QPV64630.1"/>
    </source>
</evidence>
<dbReference type="EMBL" id="CP065856">
    <property type="protein sequence ID" value="QPV64630.1"/>
    <property type="molecule type" value="Genomic_DNA"/>
</dbReference>
<dbReference type="KEGG" id="hlt:I7X12_08485"/>
<dbReference type="SUPFAM" id="SSF54427">
    <property type="entry name" value="NTF2-like"/>
    <property type="match status" value="1"/>
</dbReference>
<feature type="domain" description="SnoaL-like" evidence="1">
    <location>
        <begin position="15"/>
        <end position="109"/>
    </location>
</feature>
<dbReference type="AlphaFoldDB" id="A0A7U3WAI5"/>
<accession>A0A7U3WAI5</accession>